<name>A0A3E2GV03_SCYLI</name>
<evidence type="ECO:0000313" key="2">
    <source>
        <dbReference type="EMBL" id="RFU24951.1"/>
    </source>
</evidence>
<feature type="chain" id="PRO_5017597379" evidence="1">
    <location>
        <begin position="19"/>
        <end position="276"/>
    </location>
</feature>
<comment type="caution">
    <text evidence="2">The sequence shown here is derived from an EMBL/GenBank/DDBJ whole genome shotgun (WGS) entry which is preliminary data.</text>
</comment>
<dbReference type="OrthoDB" id="10255963at2759"/>
<keyword evidence="2" id="KW-0378">Hydrolase</keyword>
<feature type="signal peptide" evidence="1">
    <location>
        <begin position="1"/>
        <end position="18"/>
    </location>
</feature>
<dbReference type="EMBL" id="NCSJ02000382">
    <property type="protein sequence ID" value="RFU24951.1"/>
    <property type="molecule type" value="Genomic_DNA"/>
</dbReference>
<dbReference type="STRING" id="5539.A0A3E2GV03"/>
<dbReference type="EC" id="3.1.2.20" evidence="2"/>
<sequence length="276" mass="30197">MKATFLYLLGLGAGLVSAATEYSDDDWANNLDYVLGDLAPLWFFSDGSCYPQAAETNGQQTNGNGASGCLVNNNGLAQGCQDPGSWNGPATRGTSFPTYWTYTDCDDGTRRVCYDIYFRHDSGHESDWEWVCVVLSKDSNDLWFRNGIILEQDNKLPGQTGTPYYPWGDLETFDGQDPTNTNSNGGNHAMIYSAKFHHTMFPNQYTCLGKNNCATDVQQMFRNNDFVWAAADNLAPGDLIDPSWVWGQASSSPSNLNSSVCSFALNGPGYANPPGC</sequence>
<proteinExistence type="predicted"/>
<keyword evidence="3" id="KW-1185">Reference proteome</keyword>
<dbReference type="AlphaFoldDB" id="A0A3E2GV03"/>
<feature type="non-terminal residue" evidence="2">
    <location>
        <position position="276"/>
    </location>
</feature>
<evidence type="ECO:0000313" key="3">
    <source>
        <dbReference type="Proteomes" id="UP000258309"/>
    </source>
</evidence>
<reference evidence="2 3" key="1">
    <citation type="submission" date="2018-05" db="EMBL/GenBank/DDBJ databases">
        <title>Draft genome sequence of Scytalidium lignicola DSM 105466, a ubiquitous saprotrophic fungus.</title>
        <authorList>
            <person name="Buettner E."/>
            <person name="Gebauer A.M."/>
            <person name="Hofrichter M."/>
            <person name="Liers C."/>
            <person name="Kellner H."/>
        </authorList>
    </citation>
    <scope>NUCLEOTIDE SEQUENCE [LARGE SCALE GENOMIC DNA]</scope>
    <source>
        <strain evidence="2 3">DSM 105466</strain>
    </source>
</reference>
<dbReference type="Proteomes" id="UP000258309">
    <property type="component" value="Unassembled WGS sequence"/>
</dbReference>
<evidence type="ECO:0000256" key="1">
    <source>
        <dbReference type="SAM" id="SignalP"/>
    </source>
</evidence>
<keyword evidence="1" id="KW-0732">Signal</keyword>
<organism evidence="2 3">
    <name type="scientific">Scytalidium lignicola</name>
    <name type="common">Hyphomycete</name>
    <dbReference type="NCBI Taxonomy" id="5539"/>
    <lineage>
        <taxon>Eukaryota</taxon>
        <taxon>Fungi</taxon>
        <taxon>Dikarya</taxon>
        <taxon>Ascomycota</taxon>
        <taxon>Pezizomycotina</taxon>
        <taxon>Leotiomycetes</taxon>
        <taxon>Leotiomycetes incertae sedis</taxon>
        <taxon>Scytalidium</taxon>
    </lineage>
</organism>
<dbReference type="GO" id="GO:0047617">
    <property type="term" value="F:fatty acyl-CoA hydrolase activity"/>
    <property type="evidence" value="ECO:0007669"/>
    <property type="project" value="UniProtKB-EC"/>
</dbReference>
<feature type="non-terminal residue" evidence="2">
    <location>
        <position position="1"/>
    </location>
</feature>
<gene>
    <name evidence="2" type="ORF">B7463_g11389</name>
</gene>
<protein>
    <submittedName>
        <fullName evidence="2">Acyl-CoA hydrolase</fullName>
        <ecNumber evidence="2">3.1.2.20</ecNumber>
    </submittedName>
</protein>
<dbReference type="OMA" id="GKNNCAT"/>
<accession>A0A3E2GV03</accession>